<evidence type="ECO:0000313" key="1">
    <source>
        <dbReference type="EMBL" id="KAA8899502.1"/>
    </source>
</evidence>
<sequence length="407" mass="46052">MFEAPPGKTLANVVHDFWQGVYQHLIQVLTSEGWSPQMVNYQFLFTVPAPFSSLAIEAFKRIISGTGFARHGFQVEITEPEAAALYTLRNQPSLRTRPAGFQTRQSFVVCDAGGGTVYLSSYSITQSTPTIRMEQTGIVTGYRCGSTFIDQNLLLDNFIQQKEWFNKESYQETINIELPRNGDLYCPVKRGNYLPITRQQMLAFFSEPIAKTCQLVVDHVKECKSRNYQINYVFLVGGFGSSLYLGECLQRSLRNIDPNILVIKPPDAQQSVVLGCLFTQLQRLRRDDDPVKVRLCRAHFGVVCSMPFNPTKHSEHEKYIEPVTGQVLARGQIMWLIHKGDRISDTTSADIERTLIRSFKTTPTMAWTETLVCSTAYRAPLLLGPSVQEVCKMTSDLRSCGQNEFQK</sequence>
<dbReference type="PANTHER" id="PTHR14187">
    <property type="entry name" value="ALPHA KINASE/ELONGATION FACTOR 2 KINASE"/>
    <property type="match status" value="1"/>
</dbReference>
<dbReference type="Proteomes" id="UP000326924">
    <property type="component" value="Unassembled WGS sequence"/>
</dbReference>
<protein>
    <recommendedName>
        <fullName evidence="3">Actin-like ATPase domain-containing protein</fullName>
    </recommendedName>
</protein>
<name>A0A5J5EQP6_9PEZI</name>
<dbReference type="InParanoid" id="A0A5J5EQP6"/>
<accession>A0A5J5EQP6</accession>
<gene>
    <name evidence="1" type="ORF">FN846DRAFT_909576</name>
</gene>
<evidence type="ECO:0000313" key="2">
    <source>
        <dbReference type="Proteomes" id="UP000326924"/>
    </source>
</evidence>
<dbReference type="AlphaFoldDB" id="A0A5J5EQP6"/>
<comment type="caution">
    <text evidence="1">The sequence shown here is derived from an EMBL/GenBank/DDBJ whole genome shotgun (WGS) entry which is preliminary data.</text>
</comment>
<dbReference type="PANTHER" id="PTHR14187:SF5">
    <property type="entry name" value="HEAT SHOCK 70 KDA PROTEIN 12A"/>
    <property type="match status" value="1"/>
</dbReference>
<evidence type="ECO:0008006" key="3">
    <source>
        <dbReference type="Google" id="ProtNLM"/>
    </source>
</evidence>
<dbReference type="CDD" id="cd10170">
    <property type="entry name" value="ASKHA_NBD_HSP70"/>
    <property type="match status" value="1"/>
</dbReference>
<proteinExistence type="predicted"/>
<dbReference type="InterPro" id="IPR043129">
    <property type="entry name" value="ATPase_NBD"/>
</dbReference>
<dbReference type="OrthoDB" id="2394218at2759"/>
<dbReference type="EMBL" id="VXIS01000165">
    <property type="protein sequence ID" value="KAA8899502.1"/>
    <property type="molecule type" value="Genomic_DNA"/>
</dbReference>
<dbReference type="Gene3D" id="3.90.640.10">
    <property type="entry name" value="Actin, Chain A, domain 4"/>
    <property type="match status" value="1"/>
</dbReference>
<reference evidence="1 2" key="1">
    <citation type="submission" date="2019-09" db="EMBL/GenBank/DDBJ databases">
        <title>Draft genome of the ectomycorrhizal ascomycete Sphaerosporella brunnea.</title>
        <authorList>
            <consortium name="DOE Joint Genome Institute"/>
            <person name="Benucci G.M."/>
            <person name="Marozzi G."/>
            <person name="Antonielli L."/>
            <person name="Sanchez S."/>
            <person name="Marco P."/>
            <person name="Wang X."/>
            <person name="Falini L.B."/>
            <person name="Barry K."/>
            <person name="Haridas S."/>
            <person name="Lipzen A."/>
            <person name="Labutti K."/>
            <person name="Grigoriev I.V."/>
            <person name="Murat C."/>
            <person name="Martin F."/>
            <person name="Albertini E."/>
            <person name="Donnini D."/>
            <person name="Bonito G."/>
        </authorList>
    </citation>
    <scope>NUCLEOTIDE SEQUENCE [LARGE SCALE GENOMIC DNA]</scope>
    <source>
        <strain evidence="1 2">Sb_GMNB300</strain>
    </source>
</reference>
<organism evidence="1 2">
    <name type="scientific">Sphaerosporella brunnea</name>
    <dbReference type="NCBI Taxonomy" id="1250544"/>
    <lineage>
        <taxon>Eukaryota</taxon>
        <taxon>Fungi</taxon>
        <taxon>Dikarya</taxon>
        <taxon>Ascomycota</taxon>
        <taxon>Pezizomycotina</taxon>
        <taxon>Pezizomycetes</taxon>
        <taxon>Pezizales</taxon>
        <taxon>Pyronemataceae</taxon>
        <taxon>Sphaerosporella</taxon>
    </lineage>
</organism>
<dbReference type="SUPFAM" id="SSF53067">
    <property type="entry name" value="Actin-like ATPase domain"/>
    <property type="match status" value="1"/>
</dbReference>
<dbReference type="Gene3D" id="3.30.420.40">
    <property type="match status" value="2"/>
</dbReference>
<keyword evidence="2" id="KW-1185">Reference proteome</keyword>